<evidence type="ECO:0000256" key="4">
    <source>
        <dbReference type="SAM" id="MobiDB-lite"/>
    </source>
</evidence>
<dbReference type="PANTHER" id="PTHR43792">
    <property type="entry name" value="GNAT FAMILY, PUTATIVE (AFU_ORTHOLOGUE AFUA_3G00765)-RELATED-RELATED"/>
    <property type="match status" value="1"/>
</dbReference>
<accession>A0AAP4F8E4</accession>
<evidence type="ECO:0000259" key="5">
    <source>
        <dbReference type="PROSITE" id="PS51186"/>
    </source>
</evidence>
<dbReference type="InterPro" id="IPR051531">
    <property type="entry name" value="N-acetyltransferase"/>
</dbReference>
<keyword evidence="1 7" id="KW-0808">Transferase</keyword>
<dbReference type="EMBL" id="JASNVP010000008">
    <property type="protein sequence ID" value="MDK4326619.1"/>
    <property type="molecule type" value="Genomic_DNA"/>
</dbReference>
<proteinExistence type="inferred from homology"/>
<evidence type="ECO:0000256" key="3">
    <source>
        <dbReference type="ARBA" id="ARBA00038502"/>
    </source>
</evidence>
<dbReference type="AlphaFoldDB" id="A0AAP4F8E4"/>
<dbReference type="PANTHER" id="PTHR43792:SF8">
    <property type="entry name" value="[RIBOSOMAL PROTEIN US5]-ALANINE N-ACETYLTRANSFERASE"/>
    <property type="match status" value="1"/>
</dbReference>
<evidence type="ECO:0000313" key="8">
    <source>
        <dbReference type="Proteomes" id="UP001226160"/>
    </source>
</evidence>
<dbReference type="SUPFAM" id="SSF55729">
    <property type="entry name" value="Acyl-CoA N-acyltransferases (Nat)"/>
    <property type="match status" value="1"/>
</dbReference>
<dbReference type="EC" id="2.-.-.-" evidence="7"/>
<protein>
    <submittedName>
        <fullName evidence="7">GNAT family protein</fullName>
        <ecNumber evidence="7">2.-.-.-</ecNumber>
    </submittedName>
</protein>
<name>A0AAP4F8E4_9CORY</name>
<comment type="caution">
    <text evidence="7">The sequence shown here is derived from an EMBL/GenBank/DDBJ whole genome shotgun (WGS) entry which is preliminary data.</text>
</comment>
<keyword evidence="9" id="KW-1185">Reference proteome</keyword>
<keyword evidence="2" id="KW-0012">Acyltransferase</keyword>
<dbReference type="GO" id="GO:0008999">
    <property type="term" value="F:protein-N-terminal-alanine acetyltransferase activity"/>
    <property type="evidence" value="ECO:0007669"/>
    <property type="project" value="TreeGrafter"/>
</dbReference>
<feature type="region of interest" description="Disordered" evidence="4">
    <location>
        <begin position="11"/>
        <end position="31"/>
    </location>
</feature>
<dbReference type="Proteomes" id="UP001243856">
    <property type="component" value="Unassembled WGS sequence"/>
</dbReference>
<dbReference type="RefSeq" id="WP_126844411.1">
    <property type="nucleotide sequence ID" value="NZ_CP091865.1"/>
</dbReference>
<gene>
    <name evidence="6" type="ORF">QPX45_05150</name>
    <name evidence="7" type="ORF">QPX54_08910</name>
</gene>
<evidence type="ECO:0000313" key="6">
    <source>
        <dbReference type="EMBL" id="MDK4300637.1"/>
    </source>
</evidence>
<evidence type="ECO:0000313" key="9">
    <source>
        <dbReference type="Proteomes" id="UP001243856"/>
    </source>
</evidence>
<dbReference type="GO" id="GO:0005737">
    <property type="term" value="C:cytoplasm"/>
    <property type="evidence" value="ECO:0007669"/>
    <property type="project" value="TreeGrafter"/>
</dbReference>
<evidence type="ECO:0000313" key="7">
    <source>
        <dbReference type="EMBL" id="MDK4326619.1"/>
    </source>
</evidence>
<dbReference type="InterPro" id="IPR000182">
    <property type="entry name" value="GNAT_dom"/>
</dbReference>
<evidence type="ECO:0000256" key="2">
    <source>
        <dbReference type="ARBA" id="ARBA00023315"/>
    </source>
</evidence>
<dbReference type="EMBL" id="JASNVK010000007">
    <property type="protein sequence ID" value="MDK4300637.1"/>
    <property type="molecule type" value="Genomic_DNA"/>
</dbReference>
<sequence length="230" mass="25392">MLDPFGLAAWRTKNPTSGPTNPVHPGWPESTPNVTTAHGDVVRLRPLRRRDGALWCEMRLVDESWLRPVEPTTPHGWEAAHTKTAWKEYLQVLHAQSRRGELIPLVIEVNGALCGQLTLGGIQHGTAASCWAGYWVASPMMGRSVATAALALGVDHAFQRVGVHRITATYLPDNPASKRVLSNNGFRDEGLLRGFLHIDGAWRDHHQSSLLADDFPESAVVRLRARGRLL</sequence>
<organism evidence="7 8">
    <name type="scientific">Corynebacterium propinquum</name>
    <dbReference type="NCBI Taxonomy" id="43769"/>
    <lineage>
        <taxon>Bacteria</taxon>
        <taxon>Bacillati</taxon>
        <taxon>Actinomycetota</taxon>
        <taxon>Actinomycetes</taxon>
        <taxon>Mycobacteriales</taxon>
        <taxon>Corynebacteriaceae</taxon>
        <taxon>Corynebacterium</taxon>
    </lineage>
</organism>
<dbReference type="Gene3D" id="3.40.630.30">
    <property type="match status" value="1"/>
</dbReference>
<evidence type="ECO:0000256" key="1">
    <source>
        <dbReference type="ARBA" id="ARBA00022679"/>
    </source>
</evidence>
<dbReference type="InterPro" id="IPR016181">
    <property type="entry name" value="Acyl_CoA_acyltransferase"/>
</dbReference>
<feature type="domain" description="N-acetyltransferase" evidence="5">
    <location>
        <begin position="42"/>
        <end position="209"/>
    </location>
</feature>
<reference evidence="7 9" key="1">
    <citation type="submission" date="2023-05" db="EMBL/GenBank/DDBJ databases">
        <title>Metabolic capabilities are highly conserved among human nasal-associated Corynebacterium species in pangenomic analyses.</title>
        <authorList>
            <person name="Tran T.H."/>
            <person name="Roberts A.Q."/>
            <person name="Escapa I.F."/>
            <person name="Gao W."/>
            <person name="Conlan S."/>
            <person name="Kong H."/>
            <person name="Segre J.A."/>
            <person name="Kelly M.S."/>
            <person name="Lemon K.P."/>
        </authorList>
    </citation>
    <scope>NUCLEOTIDE SEQUENCE</scope>
    <source>
        <strain evidence="7">KPL2654</strain>
        <strain evidence="6 9">KPL2811</strain>
    </source>
</reference>
<comment type="similarity">
    <text evidence="3">Belongs to the acetyltransferase family. RimJ subfamily.</text>
</comment>
<dbReference type="PROSITE" id="PS51186">
    <property type="entry name" value="GNAT"/>
    <property type="match status" value="1"/>
</dbReference>
<dbReference type="Pfam" id="PF13302">
    <property type="entry name" value="Acetyltransf_3"/>
    <property type="match status" value="1"/>
</dbReference>
<dbReference type="Proteomes" id="UP001226160">
    <property type="component" value="Unassembled WGS sequence"/>
</dbReference>